<dbReference type="Gene3D" id="3.40.50.1820">
    <property type="entry name" value="alpha/beta hydrolase"/>
    <property type="match status" value="1"/>
</dbReference>
<dbReference type="EMBL" id="JAQGDS010000007">
    <property type="protein sequence ID" value="KAJ6259080.1"/>
    <property type="molecule type" value="Genomic_DNA"/>
</dbReference>
<dbReference type="Proteomes" id="UP001221413">
    <property type="component" value="Unassembled WGS sequence"/>
</dbReference>
<keyword evidence="5" id="KW-0812">Transmembrane</keyword>
<proteinExistence type="inferred from homology"/>
<comment type="similarity">
    <text evidence="3">Belongs to the kynurenine formamidase family.</text>
</comment>
<comment type="catalytic activity">
    <reaction evidence="3">
        <text>N-formyl-L-kynurenine + H2O = L-kynurenine + formate + H(+)</text>
        <dbReference type="Rhea" id="RHEA:13009"/>
        <dbReference type="ChEBI" id="CHEBI:15377"/>
        <dbReference type="ChEBI" id="CHEBI:15378"/>
        <dbReference type="ChEBI" id="CHEBI:15740"/>
        <dbReference type="ChEBI" id="CHEBI:57959"/>
        <dbReference type="ChEBI" id="CHEBI:58629"/>
        <dbReference type="EC" id="3.5.1.9"/>
    </reaction>
</comment>
<name>A0AAD6IWW1_DREDA</name>
<comment type="domain">
    <text evidence="3">The main chain amide nitrogen atoms of the second glycine and its adjacent residue in the HGGXW motif define the oxyanion hole, and stabilize the oxyanion that forms during the nucleophilic attack by the catalytic serine during substrate cleavage.</text>
</comment>
<dbReference type="PANTHER" id="PTHR48081:SF33">
    <property type="entry name" value="KYNURENINE FORMAMIDASE"/>
    <property type="match status" value="1"/>
</dbReference>
<dbReference type="SUPFAM" id="SSF53474">
    <property type="entry name" value="alpha/beta-Hydrolases"/>
    <property type="match status" value="1"/>
</dbReference>
<keyword evidence="1 3" id="KW-0378">Hydrolase</keyword>
<dbReference type="InterPro" id="IPR049492">
    <property type="entry name" value="BD-FAE-like_dom"/>
</dbReference>
<keyword evidence="5" id="KW-1133">Transmembrane helix</keyword>
<feature type="compositionally biased region" description="Low complexity" evidence="4">
    <location>
        <begin position="409"/>
        <end position="418"/>
    </location>
</feature>
<evidence type="ECO:0000256" key="5">
    <source>
        <dbReference type="SAM" id="Phobius"/>
    </source>
</evidence>
<accession>A0AAD6IWW1</accession>
<feature type="domain" description="BD-FAE-like" evidence="6">
    <location>
        <begin position="480"/>
        <end position="575"/>
    </location>
</feature>
<dbReference type="InterPro" id="IPR029058">
    <property type="entry name" value="AB_hydrolase_fold"/>
</dbReference>
<comment type="caution">
    <text evidence="7">The sequence shown here is derived from an EMBL/GenBank/DDBJ whole genome shotgun (WGS) entry which is preliminary data.</text>
</comment>
<evidence type="ECO:0000256" key="3">
    <source>
        <dbReference type="HAMAP-Rule" id="MF_03014"/>
    </source>
</evidence>
<feature type="compositionally biased region" description="Basic and acidic residues" evidence="4">
    <location>
        <begin position="391"/>
        <end position="404"/>
    </location>
</feature>
<comment type="function">
    <text evidence="3">Catalyzes the hydrolysis of N-formyl-L-kynurenine to L-kynurenine, the second step in the kynurenine pathway of tryptophan degradation. Kynurenine may be further oxidized to nicotinic acid, NAD(H) and NADP(H). Required for elimination of toxic metabolites.</text>
</comment>
<dbReference type="GO" id="GO:0034354">
    <property type="term" value="P:'de novo' NAD+ biosynthetic process from L-tryptophan"/>
    <property type="evidence" value="ECO:0007669"/>
    <property type="project" value="UniProtKB-UniRule"/>
</dbReference>
<keyword evidence="5" id="KW-0472">Membrane</keyword>
<feature type="active site" evidence="3">
    <location>
        <position position="667"/>
    </location>
</feature>
<gene>
    <name evidence="7" type="ORF">Dda_5977</name>
</gene>
<feature type="active site" description="Nucleophile" evidence="3">
    <location>
        <position position="568"/>
    </location>
</feature>
<feature type="region of interest" description="Disordered" evidence="4">
    <location>
        <begin position="369"/>
        <end position="422"/>
    </location>
</feature>
<feature type="transmembrane region" description="Helical" evidence="5">
    <location>
        <begin position="210"/>
        <end position="229"/>
    </location>
</feature>
<evidence type="ECO:0000256" key="2">
    <source>
        <dbReference type="ARBA" id="ARBA00023079"/>
    </source>
</evidence>
<dbReference type="GO" id="GO:0004061">
    <property type="term" value="F:arylformamidase activity"/>
    <property type="evidence" value="ECO:0007669"/>
    <property type="project" value="UniProtKB-UniRule"/>
</dbReference>
<dbReference type="InterPro" id="IPR027519">
    <property type="entry name" value="KFase_ver/fungi-typ"/>
</dbReference>
<dbReference type="EC" id="3.5.1.9" evidence="3"/>
<comment type="subunit">
    <text evidence="3">Homodimer.</text>
</comment>
<evidence type="ECO:0000313" key="8">
    <source>
        <dbReference type="Proteomes" id="UP001221413"/>
    </source>
</evidence>
<reference evidence="7" key="1">
    <citation type="submission" date="2023-01" db="EMBL/GenBank/DDBJ databases">
        <title>The chitinases involved in constricting ring structure development in the nematode-trapping fungus Drechslerella dactyloides.</title>
        <authorList>
            <person name="Wang R."/>
            <person name="Zhang L."/>
            <person name="Tang P."/>
            <person name="Li S."/>
            <person name="Liang L."/>
        </authorList>
    </citation>
    <scope>NUCLEOTIDE SEQUENCE</scope>
    <source>
        <strain evidence="7">YMF1.00031</strain>
    </source>
</reference>
<comment type="pathway">
    <text evidence="3">Amino-acid degradation; L-tryptophan degradation via kynurenine pathway; L-kynurenine from L-tryptophan: step 2/2.</text>
</comment>
<evidence type="ECO:0000256" key="4">
    <source>
        <dbReference type="SAM" id="MobiDB-lite"/>
    </source>
</evidence>
<keyword evidence="8" id="KW-1185">Reference proteome</keyword>
<feature type="short sequence motif" description="HGGXW" evidence="3">
    <location>
        <begin position="486"/>
        <end position="490"/>
    </location>
</feature>
<protein>
    <recommendedName>
        <fullName evidence="3">Kynurenine formamidase</fullName>
        <shortName evidence="3">KFA</shortName>
        <shortName evidence="3">KFase</shortName>
        <ecNumber evidence="3">3.5.1.9</ecNumber>
    </recommendedName>
    <alternativeName>
        <fullName evidence="3">Arylformamidase</fullName>
    </alternativeName>
    <alternativeName>
        <fullName evidence="3">N-formylkynurenine formamidase</fullName>
        <shortName evidence="3">FKF</shortName>
    </alternativeName>
</protein>
<dbReference type="HAMAP" id="MF_03014">
    <property type="entry name" value="KFase"/>
    <property type="match status" value="1"/>
</dbReference>
<dbReference type="GO" id="GO:0019441">
    <property type="term" value="P:L-tryptophan catabolic process to kynurenine"/>
    <property type="evidence" value="ECO:0007669"/>
    <property type="project" value="UniProtKB-UniRule"/>
</dbReference>
<dbReference type="InterPro" id="IPR050300">
    <property type="entry name" value="GDXG_lipolytic_enzyme"/>
</dbReference>
<keyword evidence="2 3" id="KW-0823">Tryptophan catabolism</keyword>
<evidence type="ECO:0000256" key="1">
    <source>
        <dbReference type="ARBA" id="ARBA00022801"/>
    </source>
</evidence>
<evidence type="ECO:0000313" key="7">
    <source>
        <dbReference type="EMBL" id="KAJ6259080.1"/>
    </source>
</evidence>
<feature type="active site" evidence="3">
    <location>
        <position position="698"/>
    </location>
</feature>
<organism evidence="7 8">
    <name type="scientific">Drechslerella dactyloides</name>
    <name type="common">Nematode-trapping fungus</name>
    <name type="synonym">Arthrobotrys dactyloides</name>
    <dbReference type="NCBI Taxonomy" id="74499"/>
    <lineage>
        <taxon>Eukaryota</taxon>
        <taxon>Fungi</taxon>
        <taxon>Dikarya</taxon>
        <taxon>Ascomycota</taxon>
        <taxon>Pezizomycotina</taxon>
        <taxon>Orbiliomycetes</taxon>
        <taxon>Orbiliales</taxon>
        <taxon>Orbiliaceae</taxon>
        <taxon>Drechslerella</taxon>
    </lineage>
</organism>
<dbReference type="Pfam" id="PF20434">
    <property type="entry name" value="BD-FAE"/>
    <property type="match status" value="1"/>
</dbReference>
<evidence type="ECO:0000259" key="6">
    <source>
        <dbReference type="Pfam" id="PF20434"/>
    </source>
</evidence>
<dbReference type="AlphaFoldDB" id="A0AAD6IWW1"/>
<dbReference type="PANTHER" id="PTHR48081">
    <property type="entry name" value="AB HYDROLASE SUPERFAMILY PROTEIN C4A8.06C"/>
    <property type="match status" value="1"/>
</dbReference>
<sequence>MTTYAPWDNNIPLHECLLLRDAAALETASLRTRVRHVQADDAVIRWVHVRLVVALLPRDLHLALLKAMSREHVLRAGERVAVDHTDAASDLAGFRIPGGEAVLRTVGGTEGFDVECIIEVALSVSRIEREMTGLSLMTRGAFKAFSAPRPAGARMNVSFASSVRSYTGKSLKLTGFPAGCAQHRRGALEEDWRIRWSCIRIPGRPFSRPFIPAESVAAALVFVLIVVVVPTSISVSFTLAVTVSEATEGTARAGAGLVVAAAGMASNRPAAAAFGGVTTARTAAAAFFVIAFSPASGASVAVAVAATSSAKHVLEVELDVPLAWGNLAVRHGCIEVLPRILGVIAMRGEGDASSMREICVDKGGQVQSTRLAESAGEEKSKADSLIAENPLADRRKEGDKERKNALALSSSESGGSPSQVLATPDIHPTRLLTAALMPGFILFREPYGPHPLQTMDLHLPSYKLRSLDDKTWIMLAQPSPFQSFIHGGAWRDPANSKADATHLLHALVHTPHNTTICGATLNYRLSPSERSPENTARHPDHVADILSAITFLQHRYQFGRKYILVGHSAGATLALQSLRSIFNGRNIDSVIPGAEGYLPGGLPSAVICTEGIYNLPDLVDEYPAYGSFVANAFGPPSQVWFDASPACLPGWKSEYDGRIVVVQSTEDELLSLRQATGFVRVLEAEGVRVDVEIVGGKHGEVPKRAELVVIVKKVLDEMKLDMKDLAAALDF</sequence>